<evidence type="ECO:0000256" key="1">
    <source>
        <dbReference type="ARBA" id="ARBA00007913"/>
    </source>
</evidence>
<evidence type="ECO:0000256" key="5">
    <source>
        <dbReference type="ARBA" id="ARBA00022840"/>
    </source>
</evidence>
<dbReference type="InterPro" id="IPR027417">
    <property type="entry name" value="P-loop_NTPase"/>
</dbReference>
<dbReference type="Pfam" id="PF13086">
    <property type="entry name" value="AAA_11"/>
    <property type="match status" value="1"/>
</dbReference>
<evidence type="ECO:0000259" key="8">
    <source>
        <dbReference type="Pfam" id="PF13087"/>
    </source>
</evidence>
<evidence type="ECO:0000256" key="2">
    <source>
        <dbReference type="ARBA" id="ARBA00022741"/>
    </source>
</evidence>
<accession>G7ZA26</accession>
<name>G7ZA26_AZOL4</name>
<keyword evidence="4 9" id="KW-0347">Helicase</keyword>
<comment type="similarity">
    <text evidence="1">Belongs to the DNA2/NAM7 helicase family.</text>
</comment>
<dbReference type="RefSeq" id="WP_014187920.1">
    <property type="nucleotide sequence ID" value="NC_016585.1"/>
</dbReference>
<sequence>MTADRLSFWHPASLVTLPGALPILLPRNAADFRGRWPGATVPSLDQLAAELAQATMCCVRCRPAREGGRTFVDILTGRLLISAWAPDGEAPKLILSKNGVKPALGGDKSGILAAGGRVRVQGVELVSGTALRQRFEERADAYRSGDYVRWILNAPPASAGGGTVDEDDEGEGEAGSDAEIGESGVAWAADLLRQVTDIAHELEDEELRAEPPFQYVARRAEAHRGNVQQQFRLTLPEADHRRLIERKAAMLERMDMASGDTLQMQVRDLEAGTGEIIVSVPRQIDAAALPATGELRLANPPVLRRVREQVIDRLATGQAANRWLLPLLGGEHPFPPFHAPTVEPPPGATPMPSQQEAMNRAAGSPDVFLVLGPPGTGKTTVILTWVRHLVAEGKRILVTSQNNKAVDNVLERLARDPATTCVRLGQEHKVSTAVQPFLIDNCAATLQKRLLTDVETVLADLDAAAAWAEQAPAAIARQDAALAELAAVERRQEDARSALSRIGADLRQARETAAAAGTEYEEQRKALNDLLVRQQEAASASGWRAPFARVGGLWATMKEPFATKSLSAAGERKRLADQAVAAAQSRLGNLQADVDALAGQAASARARFRSQLPPIPDSSLPPRFRPWDTLNVEALRFGARERLLEDARRLADLRLLVGRWRNAVAESRQETLYPQLIAGVDVVGATCIGIHTSAAFRDVQFDVVIADESGQIQVQDLIVPLSRAPKAILVGDHKQLPPIVKPEFRDALTARYVEDDGLMNVSWFEHLWGRVPDDRKAVLDTQFRCPAVISDFISSSFYEGRYHAGPGMAATPLCGAFTSPLVLVDTSLHPRRGESSRRAGGRTEVLGNRLETELAVSLLDRVLAERPDVAMDGEVGIIAPYKSHVEEVRRALDQARAVGGPIAELTLPARDVVASVDSFQGQERKLIIVTLTRANSAGVIGFLSDWRRLNVAMTRTRHQLVLIADMATMTRRRKDPVAKEEAFRSAMEGLRTHARRHGQFIDARTLTGE</sequence>
<dbReference type="Gene3D" id="3.40.50.300">
    <property type="entry name" value="P-loop containing nucleotide triphosphate hydrolases"/>
    <property type="match status" value="2"/>
</dbReference>
<gene>
    <name evidence="9" type="ordered locus">AZOLI_p10149</name>
</gene>
<reference evidence="10" key="1">
    <citation type="journal article" date="2011" name="PLoS Genet.">
        <title>Azospirillum genomes reveal transition of bacteria from aquatic to terrestrial environments.</title>
        <authorList>
            <person name="Wisniewski-Dye F."/>
            <person name="Borziak K."/>
            <person name="Khalsa-Moyers G."/>
            <person name="Alexandre G."/>
            <person name="Sukharnikov L.O."/>
            <person name="Wuichet K."/>
            <person name="Hurst G.B."/>
            <person name="McDonald W.H."/>
            <person name="Robertson J.S."/>
            <person name="Barbe V."/>
            <person name="Calteau A."/>
            <person name="Rouy Z."/>
            <person name="Mangenot S."/>
            <person name="Prigent-Combaret C."/>
            <person name="Normand P."/>
            <person name="Boyer M."/>
            <person name="Siguier P."/>
            <person name="Dessaux Y."/>
            <person name="Elmerich C."/>
            <person name="Condemine G."/>
            <person name="Krishnen G."/>
            <person name="Kennedy I."/>
            <person name="Paterson A.H."/>
            <person name="Gonzalez V."/>
            <person name="Mavingui P."/>
            <person name="Zhulin I.B."/>
        </authorList>
    </citation>
    <scope>NUCLEOTIDE SEQUENCE [LARGE SCALE GENOMIC DNA]</scope>
    <source>
        <strain evidence="10">4B</strain>
    </source>
</reference>
<proteinExistence type="inferred from homology"/>
<dbReference type="SUPFAM" id="SSF52540">
    <property type="entry name" value="P-loop containing nucleoside triphosphate hydrolases"/>
    <property type="match status" value="1"/>
</dbReference>
<keyword evidence="5" id="KW-0067">ATP-binding</keyword>
<dbReference type="CDD" id="cd18808">
    <property type="entry name" value="SF1_C_Upf1"/>
    <property type="match status" value="1"/>
</dbReference>
<dbReference type="Proteomes" id="UP000005667">
    <property type="component" value="Plasmid AZO_p1"/>
</dbReference>
<evidence type="ECO:0000313" key="10">
    <source>
        <dbReference type="Proteomes" id="UP000005667"/>
    </source>
</evidence>
<evidence type="ECO:0000259" key="7">
    <source>
        <dbReference type="Pfam" id="PF13086"/>
    </source>
</evidence>
<protein>
    <submittedName>
        <fullName evidence="9">DNA helicase</fullName>
    </submittedName>
</protein>
<dbReference type="OrthoDB" id="9757917at2"/>
<dbReference type="GO" id="GO:0005524">
    <property type="term" value="F:ATP binding"/>
    <property type="evidence" value="ECO:0007669"/>
    <property type="project" value="UniProtKB-KW"/>
</dbReference>
<dbReference type="GO" id="GO:0043139">
    <property type="term" value="F:5'-3' DNA helicase activity"/>
    <property type="evidence" value="ECO:0007669"/>
    <property type="project" value="TreeGrafter"/>
</dbReference>
<evidence type="ECO:0000256" key="6">
    <source>
        <dbReference type="SAM" id="MobiDB-lite"/>
    </source>
</evidence>
<organism evidence="9 10">
    <name type="scientific">Azospirillum lipoferum (strain 4B)</name>
    <dbReference type="NCBI Taxonomy" id="862719"/>
    <lineage>
        <taxon>Bacteria</taxon>
        <taxon>Pseudomonadati</taxon>
        <taxon>Pseudomonadota</taxon>
        <taxon>Alphaproteobacteria</taxon>
        <taxon>Rhodospirillales</taxon>
        <taxon>Azospirillaceae</taxon>
        <taxon>Azospirillum</taxon>
    </lineage>
</organism>
<feature type="domain" description="DNA2/NAM7 helicase-like C-terminal" evidence="8">
    <location>
        <begin position="760"/>
        <end position="966"/>
    </location>
</feature>
<feature type="region of interest" description="Disordered" evidence="6">
    <location>
        <begin position="158"/>
        <end position="177"/>
    </location>
</feature>
<evidence type="ECO:0000313" key="9">
    <source>
        <dbReference type="EMBL" id="CBS88453.1"/>
    </source>
</evidence>
<dbReference type="EMBL" id="FQ311869">
    <property type="protein sequence ID" value="CBS88453.1"/>
    <property type="molecule type" value="Genomic_DNA"/>
</dbReference>
<geneLocation type="plasmid" evidence="9 10">
    <name>AZO_p1</name>
</geneLocation>
<dbReference type="InterPro" id="IPR041679">
    <property type="entry name" value="DNA2/NAM7-like_C"/>
</dbReference>
<dbReference type="InterPro" id="IPR047187">
    <property type="entry name" value="SF1_C_Upf1"/>
</dbReference>
<evidence type="ECO:0000256" key="4">
    <source>
        <dbReference type="ARBA" id="ARBA00022806"/>
    </source>
</evidence>
<feature type="domain" description="DNA2/NAM7 helicase helicase" evidence="7">
    <location>
        <begin position="353"/>
        <end position="741"/>
    </location>
</feature>
<feature type="compositionally biased region" description="Acidic residues" evidence="6">
    <location>
        <begin position="164"/>
        <end position="177"/>
    </location>
</feature>
<keyword evidence="3" id="KW-0378">Hydrolase</keyword>
<dbReference type="InterPro" id="IPR050534">
    <property type="entry name" value="Coronavir_polyprotein_1ab"/>
</dbReference>
<dbReference type="HOGENOM" id="CLU_277386_0_0_5"/>
<dbReference type="PANTHER" id="PTHR43788">
    <property type="entry name" value="DNA2/NAM7 HELICASE FAMILY MEMBER"/>
    <property type="match status" value="1"/>
</dbReference>
<dbReference type="PANTHER" id="PTHR43788:SF8">
    <property type="entry name" value="DNA-BINDING PROTEIN SMUBP-2"/>
    <property type="match status" value="1"/>
</dbReference>
<dbReference type="Pfam" id="PF13087">
    <property type="entry name" value="AAA_12"/>
    <property type="match status" value="1"/>
</dbReference>
<dbReference type="InterPro" id="IPR041677">
    <property type="entry name" value="DNA2/NAM7_AAA_11"/>
</dbReference>
<dbReference type="GO" id="GO:0016787">
    <property type="term" value="F:hydrolase activity"/>
    <property type="evidence" value="ECO:0007669"/>
    <property type="project" value="UniProtKB-KW"/>
</dbReference>
<evidence type="ECO:0000256" key="3">
    <source>
        <dbReference type="ARBA" id="ARBA00022801"/>
    </source>
</evidence>
<keyword evidence="10" id="KW-1185">Reference proteome</keyword>
<keyword evidence="2" id="KW-0547">Nucleotide-binding</keyword>
<dbReference type="KEGG" id="ali:AZOLI_p10149"/>
<keyword evidence="9" id="KW-0614">Plasmid</keyword>
<dbReference type="AlphaFoldDB" id="G7ZA26"/>